<protein>
    <submittedName>
        <fullName evidence="1">Uncharacterized protein</fullName>
    </submittedName>
</protein>
<dbReference type="EMBL" id="CACRXK020013300">
    <property type="protein sequence ID" value="CAB4024913.1"/>
    <property type="molecule type" value="Genomic_DNA"/>
</dbReference>
<dbReference type="Proteomes" id="UP001152795">
    <property type="component" value="Unassembled WGS sequence"/>
</dbReference>
<keyword evidence="2" id="KW-1185">Reference proteome</keyword>
<dbReference type="AlphaFoldDB" id="A0A6S7K9S2"/>
<evidence type="ECO:0000313" key="1">
    <source>
        <dbReference type="EMBL" id="CAB4024913.1"/>
    </source>
</evidence>
<comment type="caution">
    <text evidence="1">The sequence shown here is derived from an EMBL/GenBank/DDBJ whole genome shotgun (WGS) entry which is preliminary data.</text>
</comment>
<organism evidence="1 2">
    <name type="scientific">Paramuricea clavata</name>
    <name type="common">Red gorgonian</name>
    <name type="synonym">Violescent sea-whip</name>
    <dbReference type="NCBI Taxonomy" id="317549"/>
    <lineage>
        <taxon>Eukaryota</taxon>
        <taxon>Metazoa</taxon>
        <taxon>Cnidaria</taxon>
        <taxon>Anthozoa</taxon>
        <taxon>Octocorallia</taxon>
        <taxon>Malacalcyonacea</taxon>
        <taxon>Plexauridae</taxon>
        <taxon>Paramuricea</taxon>
    </lineage>
</organism>
<sequence>MAESFMINGLDMQCRFYYAPGTVNHDFCVYELLKGKPGQTYKHGDSSTHVAERVMRSLNECLGNGRSIPIPYDKDTIISSNGETRLLDLTKDELNKFKSERHMDAANECAKRVKERIDGYFNPRIHATRRSSVFLP</sequence>
<evidence type="ECO:0000313" key="2">
    <source>
        <dbReference type="Proteomes" id="UP001152795"/>
    </source>
</evidence>
<name>A0A6S7K9S2_PARCT</name>
<gene>
    <name evidence="1" type="ORF">PACLA_8A027214</name>
</gene>
<accession>A0A6S7K9S2</accession>
<proteinExistence type="predicted"/>
<reference evidence="1" key="1">
    <citation type="submission" date="2020-04" db="EMBL/GenBank/DDBJ databases">
        <authorList>
            <person name="Alioto T."/>
            <person name="Alioto T."/>
            <person name="Gomez Garrido J."/>
        </authorList>
    </citation>
    <scope>NUCLEOTIDE SEQUENCE</scope>
    <source>
        <strain evidence="1">A484AB</strain>
    </source>
</reference>